<accession>A0A089LGR9</accession>
<dbReference type="HOGENOM" id="CLU_2555057_0_0_9"/>
<dbReference type="AlphaFoldDB" id="A0A089LGR9"/>
<keyword evidence="2" id="KW-1185">Reference proteome</keyword>
<evidence type="ECO:0000313" key="2">
    <source>
        <dbReference type="Proteomes" id="UP000029518"/>
    </source>
</evidence>
<evidence type="ECO:0000313" key="1">
    <source>
        <dbReference type="EMBL" id="AIQ59295.1"/>
    </source>
</evidence>
<gene>
    <name evidence="1" type="ORF">PBOR_21865</name>
</gene>
<dbReference type="Proteomes" id="UP000029518">
    <property type="component" value="Chromosome"/>
</dbReference>
<proteinExistence type="predicted"/>
<dbReference type="EMBL" id="CP009285">
    <property type="protein sequence ID" value="AIQ59295.1"/>
    <property type="molecule type" value="Genomic_DNA"/>
</dbReference>
<organism evidence="1 2">
    <name type="scientific">Paenibacillus borealis</name>
    <dbReference type="NCBI Taxonomy" id="160799"/>
    <lineage>
        <taxon>Bacteria</taxon>
        <taxon>Bacillati</taxon>
        <taxon>Bacillota</taxon>
        <taxon>Bacilli</taxon>
        <taxon>Bacillales</taxon>
        <taxon>Paenibacillaceae</taxon>
        <taxon>Paenibacillus</taxon>
    </lineage>
</organism>
<sequence length="82" mass="9324">MYGGYNESNPLIFGSKAFFEINENLDKFVASVTIEESDTGKDVLKNLQEIKGTAPSGYTYVQIFSQRIRRKSLQRLGWILNS</sequence>
<dbReference type="KEGG" id="pbd:PBOR_21865"/>
<protein>
    <submittedName>
        <fullName evidence="1">Uncharacterized protein</fullName>
    </submittedName>
</protein>
<name>A0A089LGR9_PAEBO</name>
<reference evidence="1" key="1">
    <citation type="submission" date="2014-08" db="EMBL/GenBank/DDBJ databases">
        <title>Comparative genomics of the Paenibacillus odorifer group.</title>
        <authorList>
            <person name="den Bakker H.C."/>
            <person name="Tsai Y.-C.Y.-C."/>
            <person name="Martin N."/>
            <person name="Korlach J."/>
            <person name="Wiedmann M."/>
        </authorList>
    </citation>
    <scope>NUCLEOTIDE SEQUENCE [LARGE SCALE GENOMIC DNA]</scope>
    <source>
        <strain evidence="1">DSM 13188</strain>
    </source>
</reference>